<accession>A0A8H4UQB0</accession>
<evidence type="ECO:0008006" key="4">
    <source>
        <dbReference type="Google" id="ProtNLM"/>
    </source>
</evidence>
<reference evidence="2" key="1">
    <citation type="journal article" date="2020" name="BMC Genomics">
        <title>Correction to: Identification and distribution of gene clusters required for synthesis of sphingolipid metabolism inhibitors in diverse species of the filamentous fungus Fusarium.</title>
        <authorList>
            <person name="Kim H.S."/>
            <person name="Lohmar J.M."/>
            <person name="Busman M."/>
            <person name="Brown D.W."/>
            <person name="Naumann T.A."/>
            <person name="Divon H.H."/>
            <person name="Lysoe E."/>
            <person name="Uhlig S."/>
            <person name="Proctor R.H."/>
        </authorList>
    </citation>
    <scope>NUCLEOTIDE SEQUENCE</scope>
    <source>
        <strain evidence="2">NRRL 22465</strain>
    </source>
</reference>
<reference evidence="2" key="2">
    <citation type="submission" date="2020-05" db="EMBL/GenBank/DDBJ databases">
        <authorList>
            <person name="Kim H.-S."/>
            <person name="Proctor R.H."/>
            <person name="Brown D.W."/>
        </authorList>
    </citation>
    <scope>NUCLEOTIDE SEQUENCE</scope>
    <source>
        <strain evidence="2">NRRL 22465</strain>
    </source>
</reference>
<comment type="caution">
    <text evidence="2">The sequence shown here is derived from an EMBL/GenBank/DDBJ whole genome shotgun (WGS) entry which is preliminary data.</text>
</comment>
<feature type="region of interest" description="Disordered" evidence="1">
    <location>
        <begin position="1"/>
        <end position="21"/>
    </location>
</feature>
<gene>
    <name evidence="2" type="ORF">FZEAL_2677</name>
</gene>
<keyword evidence="3" id="KW-1185">Reference proteome</keyword>
<dbReference type="Proteomes" id="UP000635477">
    <property type="component" value="Unassembled WGS sequence"/>
</dbReference>
<feature type="compositionally biased region" description="Basic residues" evidence="1">
    <location>
        <begin position="11"/>
        <end position="21"/>
    </location>
</feature>
<sequence>MPESEDDLSRRRERGRRSQAAFRKRQAQAIEELRQHNRLLKDGIQKVVNALSGDERPALIETISDLAVMTGLDTPRGTQHSPSLHPENGDITIDATIRDAVPPYENQVAALSRSASSFPAPTQRLNCTMWLDPLRYERFSLPPQDIIPYLGSGSNTLAGHIFWSVMEHAQGGCTNAHPDPSVLVRSGLGHSSPTQNVKASFIRAMVKARLEYRETGSISPENAAAGESDLGMALRDRVETDYRDRGKDPSMWLSCLAVEQRIRGVAGVSAFGMIENATMEAPESALGKLLDNAKCRLYDNNVCFGDGPRWSVSVVDRLFLSLINQAIAIHSRGQWGSNVD</sequence>
<dbReference type="OrthoDB" id="4737775at2759"/>
<protein>
    <recommendedName>
        <fullName evidence="4">BZIP domain-containing protein</fullName>
    </recommendedName>
</protein>
<dbReference type="AlphaFoldDB" id="A0A8H4UQB0"/>
<evidence type="ECO:0000313" key="2">
    <source>
        <dbReference type="EMBL" id="KAF4981528.1"/>
    </source>
</evidence>
<name>A0A8H4UQB0_9HYPO</name>
<proteinExistence type="predicted"/>
<evidence type="ECO:0000256" key="1">
    <source>
        <dbReference type="SAM" id="MobiDB-lite"/>
    </source>
</evidence>
<evidence type="ECO:0000313" key="3">
    <source>
        <dbReference type="Proteomes" id="UP000635477"/>
    </source>
</evidence>
<dbReference type="EMBL" id="JABEYC010000164">
    <property type="protein sequence ID" value="KAF4981528.1"/>
    <property type="molecule type" value="Genomic_DNA"/>
</dbReference>
<organism evidence="2 3">
    <name type="scientific">Fusarium zealandicum</name>
    <dbReference type="NCBI Taxonomy" id="1053134"/>
    <lineage>
        <taxon>Eukaryota</taxon>
        <taxon>Fungi</taxon>
        <taxon>Dikarya</taxon>
        <taxon>Ascomycota</taxon>
        <taxon>Pezizomycotina</taxon>
        <taxon>Sordariomycetes</taxon>
        <taxon>Hypocreomycetidae</taxon>
        <taxon>Hypocreales</taxon>
        <taxon>Nectriaceae</taxon>
        <taxon>Fusarium</taxon>
        <taxon>Fusarium staphyleae species complex</taxon>
    </lineage>
</organism>